<keyword evidence="2" id="KW-1185">Reference proteome</keyword>
<protein>
    <submittedName>
        <fullName evidence="1">Head-tail joining protein</fullName>
    </submittedName>
</protein>
<proteinExistence type="predicted"/>
<organism evidence="1 2">
    <name type="scientific">Bacillus phage Mgbh1</name>
    <dbReference type="NCBI Taxonomy" id="1796993"/>
    <lineage>
        <taxon>Viruses</taxon>
        <taxon>Duplodnaviria</taxon>
        <taxon>Heunggongvirae</taxon>
        <taxon>Uroviricota</taxon>
        <taxon>Caudoviricetes</taxon>
        <taxon>Magadivirus</taxon>
        <taxon>Magadivirus Mgbh1</taxon>
    </lineage>
</organism>
<dbReference type="RefSeq" id="YP_009595146.1">
    <property type="nucleotide sequence ID" value="NC_041879.1"/>
</dbReference>
<dbReference type="Proteomes" id="UP000224134">
    <property type="component" value="Segment"/>
</dbReference>
<evidence type="ECO:0000313" key="1">
    <source>
        <dbReference type="EMBL" id="AMQ66660.1"/>
    </source>
</evidence>
<dbReference type="KEGG" id="vg:40070784"/>
<dbReference type="EMBL" id="KU665491">
    <property type="protein sequence ID" value="AMQ66660.1"/>
    <property type="molecule type" value="Genomic_DNA"/>
</dbReference>
<dbReference type="GeneID" id="40070784"/>
<sequence length="81" mass="9686">MTTQKPNNTNDRLTQRELIDKAFTYLNAFKRHRALAHIKRNERDYEKANYHEMRAYQTFDSLELSLRAIQRGQRDLDGGDE</sequence>
<reference evidence="1 2" key="1">
    <citation type="submission" date="2016-02" db="EMBL/GenBank/DDBJ databases">
        <title>Isolation and characterization of bacteriophages from East Africa Rift Valley soda lakes.</title>
        <authorList>
            <person name="van Zyl L.J."/>
            <person name="Nemavhulani S."/>
            <person name="Cowan D.A."/>
            <person name="Trindade M.I."/>
        </authorList>
    </citation>
    <scope>NUCLEOTIDE SEQUENCE [LARGE SCALE GENOMIC DNA]</scope>
</reference>
<name>A0A142F1K3_9CAUD</name>
<evidence type="ECO:0000313" key="2">
    <source>
        <dbReference type="Proteomes" id="UP000224134"/>
    </source>
</evidence>
<accession>A0A142F1K3</accession>